<feature type="region of interest" description="Disordered" evidence="5">
    <location>
        <begin position="145"/>
        <end position="196"/>
    </location>
</feature>
<dbReference type="Pfam" id="PF03153">
    <property type="entry name" value="TFIIA"/>
    <property type="match status" value="1"/>
</dbReference>
<dbReference type="AlphaFoldDB" id="A0AA41S319"/>
<evidence type="ECO:0000256" key="1">
    <source>
        <dbReference type="ARBA" id="ARBA00004123"/>
    </source>
</evidence>
<dbReference type="EMBL" id="JAJJMA010072659">
    <property type="protein sequence ID" value="MCL7027836.1"/>
    <property type="molecule type" value="Genomic_DNA"/>
</dbReference>
<evidence type="ECO:0000313" key="7">
    <source>
        <dbReference type="Proteomes" id="UP001177140"/>
    </source>
</evidence>
<accession>A0AA41S319</accession>
<dbReference type="SMART" id="SM01371">
    <property type="entry name" value="TFIIA"/>
    <property type="match status" value="1"/>
</dbReference>
<comment type="caution">
    <text evidence="6">The sequence shown here is derived from an EMBL/GenBank/DDBJ whole genome shotgun (WGS) entry which is preliminary data.</text>
</comment>
<comment type="similarity">
    <text evidence="2">Belongs to the TFIIA subunit 1 family.</text>
</comment>
<dbReference type="SUPFAM" id="SSF50784">
    <property type="entry name" value="Transcription factor IIA (TFIIA), beta-barrel domain"/>
    <property type="match status" value="1"/>
</dbReference>
<evidence type="ECO:0000256" key="3">
    <source>
        <dbReference type="ARBA" id="ARBA00023163"/>
    </source>
</evidence>
<feature type="compositionally biased region" description="Acidic residues" evidence="5">
    <location>
        <begin position="171"/>
        <end position="196"/>
    </location>
</feature>
<evidence type="ECO:0000256" key="5">
    <source>
        <dbReference type="SAM" id="MobiDB-lite"/>
    </source>
</evidence>
<dbReference type="Gene3D" id="2.30.18.10">
    <property type="entry name" value="Transcription factor IIA (TFIIA), beta-barrel domain"/>
    <property type="match status" value="1"/>
</dbReference>
<dbReference type="PANTHER" id="PTHR12694">
    <property type="entry name" value="TRANSCRIPTION INITIATION FACTOR IIA SUBUNIT 1"/>
    <property type="match status" value="1"/>
</dbReference>
<dbReference type="PANTHER" id="PTHR12694:SF8">
    <property type="entry name" value="TRANSCRIPTION INITIATION FACTOR IIA SUBUNIT 1"/>
    <property type="match status" value="1"/>
</dbReference>
<reference evidence="6" key="1">
    <citation type="submission" date="2022-03" db="EMBL/GenBank/DDBJ databases">
        <title>A functionally conserved STORR gene fusion in Papaver species that diverged 16.8 million years ago.</title>
        <authorList>
            <person name="Catania T."/>
        </authorList>
    </citation>
    <scope>NUCLEOTIDE SEQUENCE</scope>
    <source>
        <strain evidence="6">S-191538</strain>
    </source>
</reference>
<dbReference type="CDD" id="cd07976">
    <property type="entry name" value="TFIIA_alpha_beta_like"/>
    <property type="match status" value="1"/>
</dbReference>
<dbReference type="Proteomes" id="UP001177140">
    <property type="component" value="Unassembled WGS sequence"/>
</dbReference>
<dbReference type="Gene3D" id="1.10.287.100">
    <property type="match status" value="1"/>
</dbReference>
<evidence type="ECO:0000256" key="2">
    <source>
        <dbReference type="ARBA" id="ARBA00010059"/>
    </source>
</evidence>
<comment type="subcellular location">
    <subcellularLocation>
        <location evidence="1">Nucleus</location>
    </subcellularLocation>
</comment>
<dbReference type="InterPro" id="IPR009088">
    <property type="entry name" value="TFIIA_b-brl"/>
</dbReference>
<dbReference type="InterPro" id="IPR004855">
    <property type="entry name" value="TFIIA_asu/bsu"/>
</dbReference>
<name>A0AA41S319_PAPNU</name>
<keyword evidence="7" id="KW-1185">Reference proteome</keyword>
<proteinExistence type="inferred from homology"/>
<keyword evidence="3" id="KW-0804">Transcription</keyword>
<keyword evidence="4" id="KW-0539">Nucleus</keyword>
<dbReference type="GO" id="GO:0005672">
    <property type="term" value="C:transcription factor TFIIA complex"/>
    <property type="evidence" value="ECO:0007669"/>
    <property type="project" value="InterPro"/>
</dbReference>
<gene>
    <name evidence="6" type="ORF">MKW94_028506</name>
</gene>
<evidence type="ECO:0000256" key="4">
    <source>
        <dbReference type="ARBA" id="ARBA00023242"/>
    </source>
</evidence>
<evidence type="ECO:0000313" key="6">
    <source>
        <dbReference type="EMBL" id="MCL7027836.1"/>
    </source>
</evidence>
<protein>
    <submittedName>
        <fullName evidence="6">Uncharacterized protein</fullName>
    </submittedName>
</protein>
<dbReference type="GO" id="GO:0006367">
    <property type="term" value="P:transcription initiation at RNA polymerase II promoter"/>
    <property type="evidence" value="ECO:0007669"/>
    <property type="project" value="InterPro"/>
</dbReference>
<sequence length="245" mass="27172">MSVSAIYDHVVDDVVSKIRAIEGINDSVRNDIRALWKLKIMQQAQTDTAPRGPAVPSPVQDLNVPYQESIKEADMVFTPKPVVETSGEPGSYQYYYPSAQSNQYVTTDKRGAVAAGKRTSCEQEGCPAKNQRPLGIDVNVAYEDFSMPPGKRSKIDSPPNLPLQNNCVQPEGEEDEEPPLNEDDDDLDTEDDEDESSINNVLLCQFEKVSKAAKSSKWKCILKDGIMHLNGRDILFAKANGEFDF</sequence>
<organism evidence="6 7">
    <name type="scientific">Papaver nudicaule</name>
    <name type="common">Iceland poppy</name>
    <dbReference type="NCBI Taxonomy" id="74823"/>
    <lineage>
        <taxon>Eukaryota</taxon>
        <taxon>Viridiplantae</taxon>
        <taxon>Streptophyta</taxon>
        <taxon>Embryophyta</taxon>
        <taxon>Tracheophyta</taxon>
        <taxon>Spermatophyta</taxon>
        <taxon>Magnoliopsida</taxon>
        <taxon>Ranunculales</taxon>
        <taxon>Papaveraceae</taxon>
        <taxon>Papaveroideae</taxon>
        <taxon>Papaver</taxon>
    </lineage>
</organism>